<evidence type="ECO:0000256" key="3">
    <source>
        <dbReference type="ARBA" id="ARBA00023237"/>
    </source>
</evidence>
<keyword evidence="2" id="KW-0472">Membrane</keyword>
<organism evidence="4 5">
    <name type="scientific">Qingshengfaniella alkalisoli</name>
    <dbReference type="NCBI Taxonomy" id="2599296"/>
    <lineage>
        <taxon>Bacteria</taxon>
        <taxon>Pseudomonadati</taxon>
        <taxon>Pseudomonadota</taxon>
        <taxon>Alphaproteobacteria</taxon>
        <taxon>Rhodobacterales</taxon>
        <taxon>Paracoccaceae</taxon>
        <taxon>Qingshengfaniella</taxon>
    </lineage>
</organism>
<dbReference type="Gene3D" id="2.40.170.20">
    <property type="entry name" value="TonB-dependent receptor, beta-barrel domain"/>
    <property type="match status" value="1"/>
</dbReference>
<dbReference type="InterPro" id="IPR036942">
    <property type="entry name" value="Beta-barrel_TonB_sf"/>
</dbReference>
<dbReference type="OrthoDB" id="7756354at2"/>
<accession>A0A5B8IYN4</accession>
<comment type="subcellular location">
    <subcellularLocation>
        <location evidence="1">Cell outer membrane</location>
    </subcellularLocation>
</comment>
<dbReference type="Proteomes" id="UP000318483">
    <property type="component" value="Chromosome"/>
</dbReference>
<evidence type="ECO:0000313" key="4">
    <source>
        <dbReference type="EMBL" id="QDY69768.1"/>
    </source>
</evidence>
<evidence type="ECO:0000256" key="2">
    <source>
        <dbReference type="ARBA" id="ARBA00023136"/>
    </source>
</evidence>
<dbReference type="RefSeq" id="WP_146365145.1">
    <property type="nucleotide sequence ID" value="NZ_CP042261.1"/>
</dbReference>
<name>A0A5B8IYN4_9RHOB</name>
<sequence>MKRTLLVIATVIPTVSAVGVPFLFAQERTEKSAYISSSIEANDNYDLREDSAGDALIWNNSLGAALFSRTRTDLLDFRVDGTLRASDLPVQGQEAEFDDPRLRFNFSRNVDDNAIDANLFYRRVDVDFFDPLSSIDDDGNFDDTQGDGYREELRAGAGVALNSDGPLSFALNGNTRRVNYVDTTDPDLSDYTSGALNTEFGFRLNPIFTATLGGGYSQREYDDPSKTDRESATADLGFNATINPTLRAQFRLGYSQVDSTANGNDSTEEGLVGSLNLQREVKNGTIRLGFTSDLDENGTRNRVFVGRDVTFRNGASFDSWIGASANDTTDIEPVGAISYTHTLPLSEVTLGLNQNATVDDESRNVLNTSLFASYSRVLTKVSSVGLDVSAGRTIYENSDQDTKERLSISTSYSHSLTREWDITGGYRYKFRDSGDDDDAQSNALFLTLTRSFESSR</sequence>
<dbReference type="KEGG" id="lit:FPZ52_09140"/>
<keyword evidence="3" id="KW-0998">Cell outer membrane</keyword>
<evidence type="ECO:0000256" key="1">
    <source>
        <dbReference type="ARBA" id="ARBA00004442"/>
    </source>
</evidence>
<proteinExistence type="predicted"/>
<protein>
    <recommendedName>
        <fullName evidence="6">Outer membrane beta-barrel protein</fullName>
    </recommendedName>
</protein>
<evidence type="ECO:0000313" key="5">
    <source>
        <dbReference type="Proteomes" id="UP000318483"/>
    </source>
</evidence>
<gene>
    <name evidence="4" type="ORF">FPZ52_09140</name>
</gene>
<dbReference type="AlphaFoldDB" id="A0A5B8IYN4"/>
<evidence type="ECO:0008006" key="6">
    <source>
        <dbReference type="Google" id="ProtNLM"/>
    </source>
</evidence>
<dbReference type="EMBL" id="CP042261">
    <property type="protein sequence ID" value="QDY69768.1"/>
    <property type="molecule type" value="Genomic_DNA"/>
</dbReference>
<dbReference type="SUPFAM" id="SSF56935">
    <property type="entry name" value="Porins"/>
    <property type="match status" value="1"/>
</dbReference>
<reference evidence="4 5" key="1">
    <citation type="submission" date="2019-07" db="EMBL/GenBank/DDBJ databases">
        <title>Litoreibacter alkalisoli sp. nov., isolated from saline-alkaline soil.</title>
        <authorList>
            <person name="Wang S."/>
            <person name="Xu L."/>
            <person name="Xing Y.-T."/>
            <person name="Sun J.-Q."/>
        </authorList>
    </citation>
    <scope>NUCLEOTIDE SEQUENCE [LARGE SCALE GENOMIC DNA]</scope>
    <source>
        <strain evidence="4 5">LN3S51</strain>
    </source>
</reference>
<dbReference type="GO" id="GO:0009279">
    <property type="term" value="C:cell outer membrane"/>
    <property type="evidence" value="ECO:0007669"/>
    <property type="project" value="UniProtKB-SubCell"/>
</dbReference>
<keyword evidence="5" id="KW-1185">Reference proteome</keyword>